<proteinExistence type="predicted"/>
<gene>
    <name evidence="2" type="ORF">DFH08DRAFT_826563</name>
</gene>
<feature type="region of interest" description="Disordered" evidence="1">
    <location>
        <begin position="374"/>
        <end position="457"/>
    </location>
</feature>
<evidence type="ECO:0000313" key="2">
    <source>
        <dbReference type="EMBL" id="KAJ7302545.1"/>
    </source>
</evidence>
<feature type="compositionally biased region" description="Acidic residues" evidence="1">
    <location>
        <begin position="15"/>
        <end position="27"/>
    </location>
</feature>
<sequence>MSPPCSGSPPQDSNTEPDDDSDNDWEDVPEKATPPSREQVAQKQIPWLGDSDDDGDLPEVAGVSTWLECNPGKHAIPPRDCPKCVIGPEQRRTLYDQAKSKKNRKAALYADIAALNKKCNKKLPVVAKKHGFKLKLVQQRMAAATTFKQERKVSMYRLLLGERLDIHELRQRIPGHPYFENMSKEFRQKLRADLLAHRAKRVKGARVTNKGVAQSAGYTMRGIASEIDNLKGHIQDLTEPYMMQSAGSLDFFREVLRLDPLDVIAKFEQWCCAREKGFTGVDTLASMRAEVTKMIKTGLVFASRRQKCAMNYKRYIKAVVLGYGCELVGWPKSVNFVSPTNITSVYNMTALRDALKDGTCRWKSINEEERKKWRAEYERQVEEGPNKRTKTKRAAVKKGKGKSKAMSEEEEEDNGEDDEDGSEDNDNDEDKDGDKDEDKDDEVVVETSKSKQLIWSG</sequence>
<protein>
    <submittedName>
        <fullName evidence="2">Uncharacterized protein</fullName>
    </submittedName>
</protein>
<evidence type="ECO:0000313" key="3">
    <source>
        <dbReference type="Proteomes" id="UP001218218"/>
    </source>
</evidence>
<dbReference type="Proteomes" id="UP001218218">
    <property type="component" value="Unassembled WGS sequence"/>
</dbReference>
<comment type="caution">
    <text evidence="2">The sequence shown here is derived from an EMBL/GenBank/DDBJ whole genome shotgun (WGS) entry which is preliminary data.</text>
</comment>
<feature type="region of interest" description="Disordered" evidence="1">
    <location>
        <begin position="1"/>
        <end position="56"/>
    </location>
</feature>
<feature type="compositionally biased region" description="Acidic residues" evidence="1">
    <location>
        <begin position="408"/>
        <end position="444"/>
    </location>
</feature>
<feature type="compositionally biased region" description="Basic residues" evidence="1">
    <location>
        <begin position="387"/>
        <end position="403"/>
    </location>
</feature>
<reference evidence="2" key="1">
    <citation type="submission" date="2023-03" db="EMBL/GenBank/DDBJ databases">
        <title>Massive genome expansion in bonnet fungi (Mycena s.s.) driven by repeated elements and novel gene families across ecological guilds.</title>
        <authorList>
            <consortium name="Lawrence Berkeley National Laboratory"/>
            <person name="Harder C.B."/>
            <person name="Miyauchi S."/>
            <person name="Viragh M."/>
            <person name="Kuo A."/>
            <person name="Thoen E."/>
            <person name="Andreopoulos B."/>
            <person name="Lu D."/>
            <person name="Skrede I."/>
            <person name="Drula E."/>
            <person name="Henrissat B."/>
            <person name="Morin E."/>
            <person name="Kohler A."/>
            <person name="Barry K."/>
            <person name="LaButti K."/>
            <person name="Morin E."/>
            <person name="Salamov A."/>
            <person name="Lipzen A."/>
            <person name="Mereny Z."/>
            <person name="Hegedus B."/>
            <person name="Baldrian P."/>
            <person name="Stursova M."/>
            <person name="Weitz H."/>
            <person name="Taylor A."/>
            <person name="Grigoriev I.V."/>
            <person name="Nagy L.G."/>
            <person name="Martin F."/>
            <person name="Kauserud H."/>
        </authorList>
    </citation>
    <scope>NUCLEOTIDE SEQUENCE</scope>
    <source>
        <strain evidence="2">CBHHK002</strain>
    </source>
</reference>
<dbReference type="AlphaFoldDB" id="A0AAD6YZY9"/>
<name>A0AAD6YZY9_9AGAR</name>
<evidence type="ECO:0000256" key="1">
    <source>
        <dbReference type="SAM" id="MobiDB-lite"/>
    </source>
</evidence>
<organism evidence="2 3">
    <name type="scientific">Mycena albidolilacea</name>
    <dbReference type="NCBI Taxonomy" id="1033008"/>
    <lineage>
        <taxon>Eukaryota</taxon>
        <taxon>Fungi</taxon>
        <taxon>Dikarya</taxon>
        <taxon>Basidiomycota</taxon>
        <taxon>Agaricomycotina</taxon>
        <taxon>Agaricomycetes</taxon>
        <taxon>Agaricomycetidae</taxon>
        <taxon>Agaricales</taxon>
        <taxon>Marasmiineae</taxon>
        <taxon>Mycenaceae</taxon>
        <taxon>Mycena</taxon>
    </lineage>
</organism>
<feature type="compositionally biased region" description="Basic and acidic residues" evidence="1">
    <location>
        <begin position="374"/>
        <end position="386"/>
    </location>
</feature>
<keyword evidence="3" id="KW-1185">Reference proteome</keyword>
<dbReference type="EMBL" id="JARIHO010000115">
    <property type="protein sequence ID" value="KAJ7302545.1"/>
    <property type="molecule type" value="Genomic_DNA"/>
</dbReference>
<accession>A0AAD6YZY9</accession>